<accession>A0AAV7LUZ7</accession>
<proteinExistence type="predicted"/>
<comment type="caution">
    <text evidence="1">The sequence shown here is derived from an EMBL/GenBank/DDBJ whole genome shotgun (WGS) entry which is preliminary data.</text>
</comment>
<dbReference type="Proteomes" id="UP001066276">
    <property type="component" value="Chromosome 11"/>
</dbReference>
<reference evidence="1" key="1">
    <citation type="journal article" date="2022" name="bioRxiv">
        <title>Sequencing and chromosome-scale assembly of the giantPleurodeles waltlgenome.</title>
        <authorList>
            <person name="Brown T."/>
            <person name="Elewa A."/>
            <person name="Iarovenko S."/>
            <person name="Subramanian E."/>
            <person name="Araus A.J."/>
            <person name="Petzold A."/>
            <person name="Susuki M."/>
            <person name="Suzuki K.-i.T."/>
            <person name="Hayashi T."/>
            <person name="Toyoda A."/>
            <person name="Oliveira C."/>
            <person name="Osipova E."/>
            <person name="Leigh N.D."/>
            <person name="Simon A."/>
            <person name="Yun M.H."/>
        </authorList>
    </citation>
    <scope>NUCLEOTIDE SEQUENCE</scope>
    <source>
        <strain evidence="1">20211129_DDA</strain>
        <tissue evidence="1">Liver</tissue>
    </source>
</reference>
<gene>
    <name evidence="1" type="ORF">NDU88_007282</name>
</gene>
<name>A0AAV7LUZ7_PLEWA</name>
<dbReference type="EMBL" id="JANPWB010000015">
    <property type="protein sequence ID" value="KAJ1094204.1"/>
    <property type="molecule type" value="Genomic_DNA"/>
</dbReference>
<sequence>MPSPCRGVIQAQGPPGGATVAHLKRCVDVCAAKYLGCWGRGAQLQRCCFRFRAPAVLQLFAPLAPGLHCLPVLFCTKPVAVSSVQCQGKGPGAAEKDVCPLPAALTAAAVPAFILKRLH</sequence>
<protein>
    <submittedName>
        <fullName evidence="1">Uncharacterized protein</fullName>
    </submittedName>
</protein>
<organism evidence="1 2">
    <name type="scientific">Pleurodeles waltl</name>
    <name type="common">Iberian ribbed newt</name>
    <dbReference type="NCBI Taxonomy" id="8319"/>
    <lineage>
        <taxon>Eukaryota</taxon>
        <taxon>Metazoa</taxon>
        <taxon>Chordata</taxon>
        <taxon>Craniata</taxon>
        <taxon>Vertebrata</taxon>
        <taxon>Euteleostomi</taxon>
        <taxon>Amphibia</taxon>
        <taxon>Batrachia</taxon>
        <taxon>Caudata</taxon>
        <taxon>Salamandroidea</taxon>
        <taxon>Salamandridae</taxon>
        <taxon>Pleurodelinae</taxon>
        <taxon>Pleurodeles</taxon>
    </lineage>
</organism>
<dbReference type="AlphaFoldDB" id="A0AAV7LUZ7"/>
<evidence type="ECO:0000313" key="2">
    <source>
        <dbReference type="Proteomes" id="UP001066276"/>
    </source>
</evidence>
<evidence type="ECO:0000313" key="1">
    <source>
        <dbReference type="EMBL" id="KAJ1094204.1"/>
    </source>
</evidence>
<keyword evidence="2" id="KW-1185">Reference proteome</keyword>